<dbReference type="GO" id="GO:0003824">
    <property type="term" value="F:catalytic activity"/>
    <property type="evidence" value="ECO:0007669"/>
    <property type="project" value="InterPro"/>
</dbReference>
<dbReference type="InterPro" id="IPR006158">
    <property type="entry name" value="Cobalamin-bd"/>
</dbReference>
<evidence type="ECO:0000256" key="5">
    <source>
        <dbReference type="ARBA" id="ARBA00023014"/>
    </source>
</evidence>
<protein>
    <submittedName>
        <fullName evidence="8">B12-binding domain-containing radical SAM protein</fullName>
    </submittedName>
</protein>
<accession>A0A532UXU2</accession>
<organism evidence="8 9">
    <name type="scientific">candidate division LCP-89 bacterium B3_LCP</name>
    <dbReference type="NCBI Taxonomy" id="2012998"/>
    <lineage>
        <taxon>Bacteria</taxon>
        <taxon>Pseudomonadati</taxon>
        <taxon>Bacteria division LCP-89</taxon>
    </lineage>
</organism>
<dbReference type="InterPro" id="IPR023404">
    <property type="entry name" value="rSAM_horseshoe"/>
</dbReference>
<keyword evidence="3" id="KW-0479">Metal-binding</keyword>
<dbReference type="GO" id="GO:0051539">
    <property type="term" value="F:4 iron, 4 sulfur cluster binding"/>
    <property type="evidence" value="ECO:0007669"/>
    <property type="project" value="UniProtKB-KW"/>
</dbReference>
<comment type="cofactor">
    <cofactor evidence="1">
        <name>[4Fe-4S] cluster</name>
        <dbReference type="ChEBI" id="CHEBI:49883"/>
    </cofactor>
</comment>
<dbReference type="PANTHER" id="PTHR43409">
    <property type="entry name" value="ANAEROBIC MAGNESIUM-PROTOPORPHYRIN IX MONOMETHYL ESTER CYCLASE-RELATED"/>
    <property type="match status" value="1"/>
</dbReference>
<dbReference type="CDD" id="cd01335">
    <property type="entry name" value="Radical_SAM"/>
    <property type="match status" value="1"/>
</dbReference>
<feature type="domain" description="Radical SAM core" evidence="7">
    <location>
        <begin position="198"/>
        <end position="427"/>
    </location>
</feature>
<dbReference type="PROSITE" id="PS51918">
    <property type="entry name" value="RADICAL_SAM"/>
    <property type="match status" value="1"/>
</dbReference>
<dbReference type="InterPro" id="IPR034466">
    <property type="entry name" value="Methyltransferase_Class_B"/>
</dbReference>
<dbReference type="SMART" id="SM00729">
    <property type="entry name" value="Elp3"/>
    <property type="match status" value="1"/>
</dbReference>
<dbReference type="SUPFAM" id="SSF102114">
    <property type="entry name" value="Radical SAM enzymes"/>
    <property type="match status" value="1"/>
</dbReference>
<evidence type="ECO:0000256" key="4">
    <source>
        <dbReference type="ARBA" id="ARBA00023004"/>
    </source>
</evidence>
<dbReference type="Pfam" id="PF04055">
    <property type="entry name" value="Radical_SAM"/>
    <property type="match status" value="1"/>
</dbReference>
<dbReference type="AlphaFoldDB" id="A0A532UXU2"/>
<dbReference type="GO" id="GO:0031419">
    <property type="term" value="F:cobalamin binding"/>
    <property type="evidence" value="ECO:0007669"/>
    <property type="project" value="InterPro"/>
</dbReference>
<evidence type="ECO:0000259" key="7">
    <source>
        <dbReference type="PROSITE" id="PS51918"/>
    </source>
</evidence>
<name>A0A532UXU2_UNCL8</name>
<comment type="caution">
    <text evidence="8">The sequence shown here is derived from an EMBL/GenBank/DDBJ whole genome shotgun (WGS) entry which is preliminary data.</text>
</comment>
<evidence type="ECO:0000313" key="9">
    <source>
        <dbReference type="Proteomes" id="UP000319619"/>
    </source>
</evidence>
<dbReference type="Proteomes" id="UP000319619">
    <property type="component" value="Unassembled WGS sequence"/>
</dbReference>
<proteinExistence type="predicted"/>
<dbReference type="InterPro" id="IPR006638">
    <property type="entry name" value="Elp3/MiaA/NifB-like_rSAM"/>
</dbReference>
<dbReference type="InterPro" id="IPR051198">
    <property type="entry name" value="BchE-like"/>
</dbReference>
<keyword evidence="5" id="KW-0411">Iron-sulfur</keyword>
<evidence type="ECO:0000256" key="3">
    <source>
        <dbReference type="ARBA" id="ARBA00022723"/>
    </source>
</evidence>
<dbReference type="EMBL" id="NJBN01000007">
    <property type="protein sequence ID" value="TKJ39763.1"/>
    <property type="molecule type" value="Genomic_DNA"/>
</dbReference>
<keyword evidence="4" id="KW-0408">Iron</keyword>
<dbReference type="SFLD" id="SFLDG01082">
    <property type="entry name" value="B12-binding_domain_containing"/>
    <property type="match status" value="1"/>
</dbReference>
<dbReference type="Gene3D" id="3.80.30.20">
    <property type="entry name" value="tm_1862 like domain"/>
    <property type="match status" value="1"/>
</dbReference>
<dbReference type="InterPro" id="IPR007197">
    <property type="entry name" value="rSAM"/>
</dbReference>
<dbReference type="GO" id="GO:0005829">
    <property type="term" value="C:cytosol"/>
    <property type="evidence" value="ECO:0007669"/>
    <property type="project" value="TreeGrafter"/>
</dbReference>
<evidence type="ECO:0000256" key="2">
    <source>
        <dbReference type="ARBA" id="ARBA00022691"/>
    </source>
</evidence>
<dbReference type="Gene3D" id="3.40.50.280">
    <property type="entry name" value="Cobalamin-binding domain"/>
    <property type="match status" value="1"/>
</dbReference>
<dbReference type="GO" id="GO:0046872">
    <property type="term" value="F:metal ion binding"/>
    <property type="evidence" value="ECO:0007669"/>
    <property type="project" value="UniProtKB-KW"/>
</dbReference>
<dbReference type="InterPro" id="IPR058240">
    <property type="entry name" value="rSAM_sf"/>
</dbReference>
<gene>
    <name evidence="8" type="ORF">CEE37_10830</name>
</gene>
<reference evidence="8 9" key="1">
    <citation type="submission" date="2017-06" db="EMBL/GenBank/DDBJ databases">
        <title>Novel microbial phyla capable of carbon fixation and sulfur reduction in deep-sea sediments.</title>
        <authorList>
            <person name="Huang J."/>
            <person name="Baker B."/>
            <person name="Wang Y."/>
        </authorList>
    </citation>
    <scope>NUCLEOTIDE SEQUENCE [LARGE SCALE GENOMIC DNA]</scope>
    <source>
        <strain evidence="8">B3_LCP</strain>
    </source>
</reference>
<evidence type="ECO:0000259" key="6">
    <source>
        <dbReference type="PROSITE" id="PS51332"/>
    </source>
</evidence>
<dbReference type="PROSITE" id="PS51332">
    <property type="entry name" value="B12_BINDING"/>
    <property type="match status" value="1"/>
</dbReference>
<sequence length="485" mass="56444">MDRLKVLMLNPPFLKRYSRPQRNPGVTRSDTMYYPYWMAYATGALEQAGLSARFFDAPAAGWDYPEIERKALDFKPDLLVLDTSTPSIYNDVDVLNALKGKLPDAKTLMLGTHATAMTDETFGFSENIDFIVRGEYDYTLRELALALENGEDVSNIQGVSYRDNGEIKHNQPRELIENLDEIPFVSEVYKRHLNIWDYFNPDCLYPNVTILTGRGCPYRCTFCLWTATLSGYKTRFRAVDSVLDELMYIQKEFPDARAVFFEDDIFTINEKRCQELCEGMIKRGFKMKWNANSRADISLETMKVMKKAGCRALCIGFETGNQDVLDAYGKRIKVEDFYTFSENAHKVGIHFHGAFIVGGPGENREKMENTLRLAYKIKPDTAQFYPLMVYPGTVEYERMKENGMLVTEDYKDYLTADGLHNCIIRTEDLAPEELVRWCDYARRKFYLRFSFIWYKFVQGLFDVDERKRTRKAFKVFMKHLYRPSV</sequence>
<dbReference type="Pfam" id="PF02310">
    <property type="entry name" value="B12-binding"/>
    <property type="match status" value="1"/>
</dbReference>
<dbReference type="SFLD" id="SFLDG01123">
    <property type="entry name" value="methyltransferase_(Class_B)"/>
    <property type="match status" value="1"/>
</dbReference>
<dbReference type="CDD" id="cd02068">
    <property type="entry name" value="radical_SAM_B12_BD"/>
    <property type="match status" value="1"/>
</dbReference>
<feature type="domain" description="B12-binding" evidence="6">
    <location>
        <begin position="20"/>
        <end position="154"/>
    </location>
</feature>
<dbReference type="SFLD" id="SFLDS00029">
    <property type="entry name" value="Radical_SAM"/>
    <property type="match status" value="1"/>
</dbReference>
<dbReference type="PANTHER" id="PTHR43409:SF16">
    <property type="entry name" value="SLR0320 PROTEIN"/>
    <property type="match status" value="1"/>
</dbReference>
<keyword evidence="2" id="KW-0949">S-adenosyl-L-methionine</keyword>
<evidence type="ECO:0000256" key="1">
    <source>
        <dbReference type="ARBA" id="ARBA00001966"/>
    </source>
</evidence>
<evidence type="ECO:0000313" key="8">
    <source>
        <dbReference type="EMBL" id="TKJ39763.1"/>
    </source>
</evidence>